<dbReference type="AlphaFoldDB" id="A0A846YIB3"/>
<sequence length="56" mass="6383">MSTYINDQFIVVPRRPPNHPGGELFTIASSRAPKLLVNREELEQLYDAIDQALSDR</sequence>
<comment type="caution">
    <text evidence="1">The sequence shown here is derived from an EMBL/GenBank/DDBJ whole genome shotgun (WGS) entry which is preliminary data.</text>
</comment>
<gene>
    <name evidence="1" type="ORF">HGA15_14860</name>
</gene>
<dbReference type="EMBL" id="JAAXOT010000006">
    <property type="protein sequence ID" value="NKY57410.1"/>
    <property type="molecule type" value="Genomic_DNA"/>
</dbReference>
<dbReference type="Proteomes" id="UP000570678">
    <property type="component" value="Unassembled WGS sequence"/>
</dbReference>
<protein>
    <submittedName>
        <fullName evidence="1">Uncharacterized protein</fullName>
    </submittedName>
</protein>
<keyword evidence="2" id="KW-1185">Reference proteome</keyword>
<evidence type="ECO:0000313" key="2">
    <source>
        <dbReference type="Proteomes" id="UP000570678"/>
    </source>
</evidence>
<organism evidence="1 2">
    <name type="scientific">Nocardia flavorosea</name>
    <dbReference type="NCBI Taxonomy" id="53429"/>
    <lineage>
        <taxon>Bacteria</taxon>
        <taxon>Bacillati</taxon>
        <taxon>Actinomycetota</taxon>
        <taxon>Actinomycetes</taxon>
        <taxon>Mycobacteriales</taxon>
        <taxon>Nocardiaceae</taxon>
        <taxon>Nocardia</taxon>
    </lineage>
</organism>
<dbReference type="RefSeq" id="WP_157116578.1">
    <property type="nucleotide sequence ID" value="NZ_JAAXOT010000006.1"/>
</dbReference>
<accession>A0A846YIB3</accession>
<evidence type="ECO:0000313" key="1">
    <source>
        <dbReference type="EMBL" id="NKY57410.1"/>
    </source>
</evidence>
<reference evidence="1 2" key="1">
    <citation type="submission" date="2020-04" db="EMBL/GenBank/DDBJ databases">
        <title>MicrobeNet Type strains.</title>
        <authorList>
            <person name="Nicholson A.C."/>
        </authorList>
    </citation>
    <scope>NUCLEOTIDE SEQUENCE [LARGE SCALE GENOMIC DNA]</scope>
    <source>
        <strain evidence="1 2">JCM 3332</strain>
    </source>
</reference>
<proteinExistence type="predicted"/>
<name>A0A846YIB3_9NOCA</name>